<gene>
    <name evidence="4" type="primary">LOC107010503</name>
</gene>
<dbReference type="InterPro" id="IPR057710">
    <property type="entry name" value="DUF7950"/>
</dbReference>
<proteinExistence type="predicted"/>
<organism evidence="3 4">
    <name type="scientific">Solanum pennellii</name>
    <name type="common">Tomato</name>
    <name type="synonym">Lycopersicon pennellii</name>
    <dbReference type="NCBI Taxonomy" id="28526"/>
    <lineage>
        <taxon>Eukaryota</taxon>
        <taxon>Viridiplantae</taxon>
        <taxon>Streptophyta</taxon>
        <taxon>Embryophyta</taxon>
        <taxon>Tracheophyta</taxon>
        <taxon>Spermatophyta</taxon>
        <taxon>Magnoliopsida</taxon>
        <taxon>eudicotyledons</taxon>
        <taxon>Gunneridae</taxon>
        <taxon>Pentapetalae</taxon>
        <taxon>asterids</taxon>
        <taxon>lamiids</taxon>
        <taxon>Solanales</taxon>
        <taxon>Solanaceae</taxon>
        <taxon>Solanoideae</taxon>
        <taxon>Solaneae</taxon>
        <taxon>Solanum</taxon>
        <taxon>Solanum subgen. Lycopersicon</taxon>
    </lineage>
</organism>
<protein>
    <submittedName>
        <fullName evidence="4">Uncharacterized protein LOC107010503</fullName>
    </submittedName>
</protein>
<reference evidence="3" key="1">
    <citation type="journal article" date="2014" name="Nat. Genet.">
        <title>The genome of the stress-tolerant wild tomato species Solanum pennellii.</title>
        <authorList>
            <person name="Bolger A."/>
            <person name="Scossa F."/>
            <person name="Bolger M.E."/>
            <person name="Lanz C."/>
            <person name="Maumus F."/>
            <person name="Tohge T."/>
            <person name="Quesneville H."/>
            <person name="Alseekh S."/>
            <person name="Sorensen I."/>
            <person name="Lichtenstein G."/>
            <person name="Fich E.A."/>
            <person name="Conte M."/>
            <person name="Keller H."/>
            <person name="Schneeberger K."/>
            <person name="Schwacke R."/>
            <person name="Ofner I."/>
            <person name="Vrebalov J."/>
            <person name="Xu Y."/>
            <person name="Osorio S."/>
            <person name="Aflitos S.A."/>
            <person name="Schijlen E."/>
            <person name="Jimenez-Gomez J.M."/>
            <person name="Ryngajllo M."/>
            <person name="Kimura S."/>
            <person name="Kumar R."/>
            <person name="Koenig D."/>
            <person name="Headland L.R."/>
            <person name="Maloof J.N."/>
            <person name="Sinha N."/>
            <person name="van Ham R.C."/>
            <person name="Lankhorst R.K."/>
            <person name="Mao L."/>
            <person name="Vogel A."/>
            <person name="Arsova B."/>
            <person name="Panstruga R."/>
            <person name="Fei Z."/>
            <person name="Rose J.K."/>
            <person name="Zamir D."/>
            <person name="Carrari F."/>
            <person name="Giovannoni J.J."/>
            <person name="Weigel D."/>
            <person name="Usadel B."/>
            <person name="Fernie A.R."/>
        </authorList>
    </citation>
    <scope>NUCLEOTIDE SEQUENCE [LARGE SCALE GENOMIC DNA]</scope>
    <source>
        <strain evidence="3">cv. LA0716</strain>
    </source>
</reference>
<dbReference type="GeneID" id="107010503"/>
<feature type="region of interest" description="Disordered" evidence="1">
    <location>
        <begin position="125"/>
        <end position="145"/>
    </location>
</feature>
<feature type="domain" description="DUF7950" evidence="2">
    <location>
        <begin position="230"/>
        <end position="363"/>
    </location>
</feature>
<name>A0ABM1G303_SOLPN</name>
<accession>A0ABM1G303</accession>
<dbReference type="RefSeq" id="XP_015065275.2">
    <property type="nucleotide sequence ID" value="XM_015209789.2"/>
</dbReference>
<evidence type="ECO:0000256" key="1">
    <source>
        <dbReference type="SAM" id="MobiDB-lite"/>
    </source>
</evidence>
<dbReference type="Pfam" id="PF25821">
    <property type="entry name" value="DUF7950"/>
    <property type="match status" value="1"/>
</dbReference>
<evidence type="ECO:0000313" key="3">
    <source>
        <dbReference type="Proteomes" id="UP000694930"/>
    </source>
</evidence>
<sequence>MEKHSHFASIKAHLFFPQCSLYVTSYYWLSLAHQSQLLYFHGTHTSHHCLSLTLDTWCPTNYPTMPVTMIIFSASGKTKLFLSKNCSTTARMDLANTWAGPGYKPTPKDTTLINQMMLRFRPIAPKPVANSSGPPETHVVAKRRTKRKYVRVKKNKNNKKEKSDGLLDEVVTLQLLPESSGGVKTSPEDRSYPKTINFLVQLDRSIWINKNILSIGAPDPSVEIRSPMVVESWVMVDGLTNTTFVDLSALGSTDMEKMMNLQRDTCPGFISDGLDSVKWVNLAYRRMIDPEEERGEPTEMVVRLVVKEDKSAPLLLLLPSFACIVRIVYTWNKVKQSRTMPCDVWKMDCGGFAWKFDAKAALSLGR</sequence>
<evidence type="ECO:0000259" key="2">
    <source>
        <dbReference type="Pfam" id="PF25821"/>
    </source>
</evidence>
<keyword evidence="3" id="KW-1185">Reference proteome</keyword>
<dbReference type="PANTHER" id="PTHR33595">
    <property type="entry name" value="VON WILLEBRAND FACTOR A DOMAIN PROTEIN"/>
    <property type="match status" value="1"/>
</dbReference>
<dbReference type="PANTHER" id="PTHR33595:SF29">
    <property type="match status" value="1"/>
</dbReference>
<evidence type="ECO:0000313" key="4">
    <source>
        <dbReference type="RefSeq" id="XP_015065275.2"/>
    </source>
</evidence>
<dbReference type="Proteomes" id="UP000694930">
    <property type="component" value="Chromosome 2"/>
</dbReference>
<reference evidence="4" key="2">
    <citation type="submission" date="2025-08" db="UniProtKB">
        <authorList>
            <consortium name="RefSeq"/>
        </authorList>
    </citation>
    <scope>IDENTIFICATION</scope>
</reference>